<dbReference type="PIRSF" id="PIRSF000137">
    <property type="entry name" value="Alcohol_oxidase"/>
    <property type="match status" value="1"/>
</dbReference>
<reference evidence="8 9" key="1">
    <citation type="submission" date="2022-10" db="EMBL/GenBank/DDBJ databases">
        <title>Genomic of Burkholderia cepacia PN-1.</title>
        <authorList>
            <person name="Yang Y."/>
            <person name="Guan H."/>
            <person name="Huang J."/>
        </authorList>
    </citation>
    <scope>NUCLEOTIDE SEQUENCE [LARGE SCALE GENOMIC DNA]</scope>
    <source>
        <strain evidence="8 9">PN-1</strain>
    </source>
</reference>
<comment type="cofactor">
    <cofactor evidence="1">
        <name>FAD</name>
        <dbReference type="ChEBI" id="CHEBI:57692"/>
    </cofactor>
</comment>
<keyword evidence="4 6" id="KW-0274">FAD</keyword>
<evidence type="ECO:0000313" key="9">
    <source>
        <dbReference type="Proteomes" id="UP001448498"/>
    </source>
</evidence>
<dbReference type="PANTHER" id="PTHR11552:SF147">
    <property type="entry name" value="CHOLINE DEHYDROGENASE, MITOCHONDRIAL"/>
    <property type="match status" value="1"/>
</dbReference>
<dbReference type="SUPFAM" id="SSF51905">
    <property type="entry name" value="FAD/NAD(P)-binding domain"/>
    <property type="match status" value="1"/>
</dbReference>
<dbReference type="Gene3D" id="3.50.50.60">
    <property type="entry name" value="FAD/NAD(P)-binding domain"/>
    <property type="match status" value="1"/>
</dbReference>
<dbReference type="PROSITE" id="PS00623">
    <property type="entry name" value="GMC_OXRED_1"/>
    <property type="match status" value="1"/>
</dbReference>
<accession>A0ABZ3DR07</accession>
<name>A0ABZ3DR07_9BURK</name>
<comment type="similarity">
    <text evidence="2 6">Belongs to the GMC oxidoreductase family.</text>
</comment>
<dbReference type="InterPro" id="IPR012132">
    <property type="entry name" value="GMC_OxRdtase"/>
</dbReference>
<evidence type="ECO:0000256" key="2">
    <source>
        <dbReference type="ARBA" id="ARBA00010790"/>
    </source>
</evidence>
<protein>
    <submittedName>
        <fullName evidence="8">GMC family oxidoreductase N-terminal domain-containing protein</fullName>
    </submittedName>
</protein>
<evidence type="ECO:0000256" key="3">
    <source>
        <dbReference type="ARBA" id="ARBA00022630"/>
    </source>
</evidence>
<keyword evidence="9" id="KW-1185">Reference proteome</keyword>
<evidence type="ECO:0000313" key="8">
    <source>
        <dbReference type="EMBL" id="XAE51599.1"/>
    </source>
</evidence>
<evidence type="ECO:0000256" key="1">
    <source>
        <dbReference type="ARBA" id="ARBA00001974"/>
    </source>
</evidence>
<dbReference type="InterPro" id="IPR036188">
    <property type="entry name" value="FAD/NAD-bd_sf"/>
</dbReference>
<dbReference type="EMBL" id="CP109822">
    <property type="protein sequence ID" value="XAE51599.1"/>
    <property type="molecule type" value="Genomic_DNA"/>
</dbReference>
<keyword evidence="5" id="KW-0520">NAD</keyword>
<dbReference type="InterPro" id="IPR007867">
    <property type="entry name" value="GMC_OxRtase_C"/>
</dbReference>
<feature type="domain" description="Glucose-methanol-choline oxidoreductase N-terminal" evidence="7">
    <location>
        <begin position="86"/>
        <end position="109"/>
    </location>
</feature>
<dbReference type="PANTHER" id="PTHR11552">
    <property type="entry name" value="GLUCOSE-METHANOL-CHOLINE GMC OXIDOREDUCTASE"/>
    <property type="match status" value="1"/>
</dbReference>
<keyword evidence="3 6" id="KW-0285">Flavoprotein</keyword>
<dbReference type="InterPro" id="IPR000172">
    <property type="entry name" value="GMC_OxRdtase_N"/>
</dbReference>
<sequence>MNIEQDNYDYVIVGGGSAGCVLAARLSEDADIRVLLIEAGHAFDPHANPELVYSSNIVAANGDARYEWGYAAEPVKQADPVYAPRGKVLGGGSAINAAVAVRALPVDFDRWRAKGVPGWSWNEVLPYYKKMESAPHGDDALHGRDGPLPIHQMSMDYITDVQRAMVEACWALGYDKVDDFNDPCANNGAGPNPMNIVNGTRVNTGMAYLPHAVRRRPNLRILDDVVVDKLLFDGLRARAVKLADGRELAGAEIVLSAGAFGSANILQRSGIGPKSDLEALGIPVLKDAPVGTALLDHVFFWINYAGKPELKGRQHPVVAAQLWTRSAHAERPEDLDIGISPSHLLDAGSSPTGVIFSLGLELMFARSTGFVKLRSTDPTAKPHIRFNHLTNDGDMQRMVAAFRLARQLAQTEPLKSLIVEELYPGPLVGDSEVDIVEALESGAMTLQHPCCTCRMGQPEDPLAVVDASGRVHGIAALRVVDASIMPDIPQINLNPTVIMMAEKLADEMRVSRMKPLH</sequence>
<evidence type="ECO:0000256" key="4">
    <source>
        <dbReference type="ARBA" id="ARBA00022827"/>
    </source>
</evidence>
<evidence type="ECO:0000256" key="6">
    <source>
        <dbReference type="RuleBase" id="RU003968"/>
    </source>
</evidence>
<organism evidence="8 9">
    <name type="scientific">Burkholderia arboris</name>
    <dbReference type="NCBI Taxonomy" id="488730"/>
    <lineage>
        <taxon>Bacteria</taxon>
        <taxon>Pseudomonadati</taxon>
        <taxon>Pseudomonadota</taxon>
        <taxon>Betaproteobacteria</taxon>
        <taxon>Burkholderiales</taxon>
        <taxon>Burkholderiaceae</taxon>
        <taxon>Burkholderia</taxon>
        <taxon>Burkholderia cepacia complex</taxon>
    </lineage>
</organism>
<proteinExistence type="inferred from homology"/>
<dbReference type="Pfam" id="PF00732">
    <property type="entry name" value="GMC_oxred_N"/>
    <property type="match status" value="1"/>
</dbReference>
<dbReference type="Pfam" id="PF05199">
    <property type="entry name" value="GMC_oxred_C"/>
    <property type="match status" value="1"/>
</dbReference>
<evidence type="ECO:0000259" key="7">
    <source>
        <dbReference type="PROSITE" id="PS00623"/>
    </source>
</evidence>
<dbReference type="RefSeq" id="WP_342705536.1">
    <property type="nucleotide sequence ID" value="NZ_CP109822.1"/>
</dbReference>
<dbReference type="Gene3D" id="3.30.410.40">
    <property type="match status" value="1"/>
</dbReference>
<dbReference type="Proteomes" id="UP001448498">
    <property type="component" value="Chromosome 3"/>
</dbReference>
<gene>
    <name evidence="8" type="ORF">OHZ10_18790</name>
</gene>
<evidence type="ECO:0000256" key="5">
    <source>
        <dbReference type="ARBA" id="ARBA00023027"/>
    </source>
</evidence>
<dbReference type="SUPFAM" id="SSF54373">
    <property type="entry name" value="FAD-linked reductases, C-terminal domain"/>
    <property type="match status" value="1"/>
</dbReference>